<keyword evidence="3" id="KW-0378">Hydrolase</keyword>
<accession>A0ABY6DK37</accession>
<dbReference type="PANTHER" id="PTHR31223:SF70">
    <property type="entry name" value="LOG FAMILY PROTEIN YJL055W"/>
    <property type="match status" value="1"/>
</dbReference>
<dbReference type="EC" id="3.2.2.n1" evidence="3"/>
<name>A0ABY6DK37_9NEIS</name>
<evidence type="ECO:0000256" key="1">
    <source>
        <dbReference type="ARBA" id="ARBA00000274"/>
    </source>
</evidence>
<dbReference type="InterPro" id="IPR031100">
    <property type="entry name" value="LOG_fam"/>
</dbReference>
<proteinExistence type="inferred from homology"/>
<keyword evidence="3" id="KW-0203">Cytokinin biosynthesis</keyword>
<comment type="catalytic activity">
    <reaction evidence="1">
        <text>AMP + H2O = D-ribose 5-phosphate + adenine</text>
        <dbReference type="Rhea" id="RHEA:20129"/>
        <dbReference type="ChEBI" id="CHEBI:15377"/>
        <dbReference type="ChEBI" id="CHEBI:16708"/>
        <dbReference type="ChEBI" id="CHEBI:78346"/>
        <dbReference type="ChEBI" id="CHEBI:456215"/>
        <dbReference type="EC" id="3.2.2.4"/>
    </reaction>
</comment>
<sequence>MQHVAVFCGARHGGEPIYTVAARTLGAMLAQSGRTLVYGGGRVGLMGELADAALHAGGRVIGVIPHFMVERELAHGGLSELIVVDSMHARKARMVELADAFIAMPGGFGTLDEWFEILTWAQIGLHGKPAGLLNVAGYFDALLAFVRHAAAQGFVAPAEVERLVLAGSADTLLAALAAIPASPGHWRRTDVSARG</sequence>
<evidence type="ECO:0000256" key="3">
    <source>
        <dbReference type="RuleBase" id="RU363015"/>
    </source>
</evidence>
<dbReference type="SUPFAM" id="SSF102405">
    <property type="entry name" value="MCP/YpsA-like"/>
    <property type="match status" value="1"/>
</dbReference>
<dbReference type="NCBIfam" id="TIGR00730">
    <property type="entry name" value="Rossman fold protein, TIGR00730 family"/>
    <property type="match status" value="1"/>
</dbReference>
<evidence type="ECO:0000313" key="4">
    <source>
        <dbReference type="EMBL" id="UXY14402.1"/>
    </source>
</evidence>
<dbReference type="InterPro" id="IPR005269">
    <property type="entry name" value="LOG"/>
</dbReference>
<dbReference type="Proteomes" id="UP001061302">
    <property type="component" value="Chromosome"/>
</dbReference>
<dbReference type="PANTHER" id="PTHR31223">
    <property type="entry name" value="LOG FAMILY PROTEIN YJL055W"/>
    <property type="match status" value="1"/>
</dbReference>
<evidence type="ECO:0000313" key="5">
    <source>
        <dbReference type="Proteomes" id="UP001061302"/>
    </source>
</evidence>
<gene>
    <name evidence="4" type="ORF">N8I74_13880</name>
</gene>
<dbReference type="Gene3D" id="3.40.50.450">
    <property type="match status" value="1"/>
</dbReference>
<protein>
    <recommendedName>
        <fullName evidence="3">Cytokinin riboside 5'-monophosphate phosphoribohydrolase</fullName>
        <ecNumber evidence="3">3.2.2.n1</ecNumber>
    </recommendedName>
</protein>
<comment type="similarity">
    <text evidence="2 3">Belongs to the LOG family.</text>
</comment>
<dbReference type="EMBL" id="CP106753">
    <property type="protein sequence ID" value="UXY14402.1"/>
    <property type="molecule type" value="Genomic_DNA"/>
</dbReference>
<evidence type="ECO:0000256" key="2">
    <source>
        <dbReference type="ARBA" id="ARBA00006763"/>
    </source>
</evidence>
<dbReference type="RefSeq" id="WP_263123701.1">
    <property type="nucleotide sequence ID" value="NZ_CP106753.1"/>
</dbReference>
<keyword evidence="5" id="KW-1185">Reference proteome</keyword>
<reference evidence="4" key="1">
    <citation type="submission" date="2022-10" db="EMBL/GenBank/DDBJ databases">
        <title>Chitiniphilus purpureus sp. nov., a novel chitin-degrading bacterium isolated from crawfish pond sediment.</title>
        <authorList>
            <person name="Li K."/>
        </authorList>
    </citation>
    <scope>NUCLEOTIDE SEQUENCE</scope>
    <source>
        <strain evidence="4">CD1</strain>
    </source>
</reference>
<organism evidence="4 5">
    <name type="scientific">Chitiniphilus purpureus</name>
    <dbReference type="NCBI Taxonomy" id="2981137"/>
    <lineage>
        <taxon>Bacteria</taxon>
        <taxon>Pseudomonadati</taxon>
        <taxon>Pseudomonadota</taxon>
        <taxon>Betaproteobacteria</taxon>
        <taxon>Neisseriales</taxon>
        <taxon>Chitinibacteraceae</taxon>
        <taxon>Chitiniphilus</taxon>
    </lineage>
</organism>
<dbReference type="Pfam" id="PF03641">
    <property type="entry name" value="Lysine_decarbox"/>
    <property type="match status" value="1"/>
</dbReference>